<dbReference type="InterPro" id="IPR042171">
    <property type="entry name" value="Acyl-CoA_hotdog"/>
</dbReference>
<evidence type="ECO:0000259" key="2">
    <source>
        <dbReference type="Pfam" id="PF20789"/>
    </source>
</evidence>
<dbReference type="RefSeq" id="WP_088917135.1">
    <property type="nucleotide sequence ID" value="NZ_CP018632.1"/>
</dbReference>
<protein>
    <recommendedName>
        <fullName evidence="5">Thioesterase family protein</fullName>
    </recommendedName>
</protein>
<organism evidence="3 4">
    <name type="scientific">Granulosicoccus antarcticus IMCC3135</name>
    <dbReference type="NCBI Taxonomy" id="1192854"/>
    <lineage>
        <taxon>Bacteria</taxon>
        <taxon>Pseudomonadati</taxon>
        <taxon>Pseudomonadota</taxon>
        <taxon>Gammaproteobacteria</taxon>
        <taxon>Chromatiales</taxon>
        <taxon>Granulosicoccaceae</taxon>
        <taxon>Granulosicoccus</taxon>
    </lineage>
</organism>
<feature type="domain" description="Acyl-CoA thioesterase-like N-terminal HotDog" evidence="1">
    <location>
        <begin position="23"/>
        <end position="101"/>
    </location>
</feature>
<dbReference type="InterPro" id="IPR049450">
    <property type="entry name" value="ACOT8-like_C"/>
</dbReference>
<dbReference type="Pfam" id="PF20789">
    <property type="entry name" value="4HBT_3C"/>
    <property type="match status" value="1"/>
</dbReference>
<dbReference type="EMBL" id="CP018632">
    <property type="protein sequence ID" value="ASJ71743.1"/>
    <property type="molecule type" value="Genomic_DNA"/>
</dbReference>
<gene>
    <name evidence="3" type="ORF">IMCC3135_08200</name>
</gene>
<accession>A0A2Z2NKS4</accession>
<sequence length="263" mass="28401">MASSTSFFTTLDGLWFQPTEHTRGPWDEHACHAGPPTGLLARAVEQLFPEHRLTRLTVNLQRPVPFDGFHVHASIVRQGRTVCLSEAHLVDRSGKTVITAAGMHLLPASPVEDMPSYQQDMGSPEQAAAGPFPIESTLHGQPAFNGAGVAVRYPAGQNNAPGPTRAWLKTVPLLDSETASPFQRICPLADCGNAFGRNAEPQDVTFMNTDLTLVLHRDPVGEWLGTDSVGYWETNGIGLADALLFDATGVVGRAMQTLVLRKN</sequence>
<keyword evidence="4" id="KW-1185">Reference proteome</keyword>
<evidence type="ECO:0000259" key="1">
    <source>
        <dbReference type="Pfam" id="PF13622"/>
    </source>
</evidence>
<dbReference type="Proteomes" id="UP000250079">
    <property type="component" value="Chromosome"/>
</dbReference>
<dbReference type="Gene3D" id="2.40.160.210">
    <property type="entry name" value="Acyl-CoA thioesterase, double hotdog domain"/>
    <property type="match status" value="1"/>
</dbReference>
<reference evidence="3 4" key="1">
    <citation type="submission" date="2016-12" db="EMBL/GenBank/DDBJ databases">
        <authorList>
            <person name="Song W.-J."/>
            <person name="Kurnit D.M."/>
        </authorList>
    </citation>
    <scope>NUCLEOTIDE SEQUENCE [LARGE SCALE GENOMIC DNA]</scope>
    <source>
        <strain evidence="3 4">IMCC3135</strain>
    </source>
</reference>
<evidence type="ECO:0000313" key="3">
    <source>
        <dbReference type="EMBL" id="ASJ71743.1"/>
    </source>
</evidence>
<feature type="domain" description="Acyl-CoA thioesterase-like C-terminal" evidence="2">
    <location>
        <begin position="132"/>
        <end position="259"/>
    </location>
</feature>
<dbReference type="AlphaFoldDB" id="A0A2Z2NKS4"/>
<name>A0A2Z2NKS4_9GAMM</name>
<dbReference type="OrthoDB" id="1413770at2"/>
<proteinExistence type="predicted"/>
<evidence type="ECO:0000313" key="4">
    <source>
        <dbReference type="Proteomes" id="UP000250079"/>
    </source>
</evidence>
<evidence type="ECO:0008006" key="5">
    <source>
        <dbReference type="Google" id="ProtNLM"/>
    </source>
</evidence>
<dbReference type="KEGG" id="gai:IMCC3135_08200"/>
<dbReference type="InterPro" id="IPR029069">
    <property type="entry name" value="HotDog_dom_sf"/>
</dbReference>
<dbReference type="InterPro" id="IPR049449">
    <property type="entry name" value="TesB_ACOT8-like_N"/>
</dbReference>
<dbReference type="Pfam" id="PF13622">
    <property type="entry name" value="4HBT_3"/>
    <property type="match status" value="1"/>
</dbReference>
<dbReference type="SUPFAM" id="SSF54637">
    <property type="entry name" value="Thioesterase/thiol ester dehydrase-isomerase"/>
    <property type="match status" value="2"/>
</dbReference>